<dbReference type="RefSeq" id="WP_147766458.1">
    <property type="nucleotide sequence ID" value="NZ_VRKQ01000008.1"/>
</dbReference>
<organism evidence="2 3">
    <name type="scientific">Seonamhaeicola maritimus</name>
    <dbReference type="NCBI Taxonomy" id="2591822"/>
    <lineage>
        <taxon>Bacteria</taxon>
        <taxon>Pseudomonadati</taxon>
        <taxon>Bacteroidota</taxon>
        <taxon>Flavobacteriia</taxon>
        <taxon>Flavobacteriales</taxon>
        <taxon>Flavobacteriaceae</taxon>
    </lineage>
</organism>
<dbReference type="Proteomes" id="UP000321080">
    <property type="component" value="Unassembled WGS sequence"/>
</dbReference>
<dbReference type="OrthoDB" id="9775382at2"/>
<dbReference type="AlphaFoldDB" id="A0A5C7GLK9"/>
<protein>
    <submittedName>
        <fullName evidence="2">Uncharacterized protein</fullName>
    </submittedName>
</protein>
<evidence type="ECO:0000313" key="2">
    <source>
        <dbReference type="EMBL" id="TXG38977.1"/>
    </source>
</evidence>
<keyword evidence="3" id="KW-1185">Reference proteome</keyword>
<sequence>MKKIILLMLLCLITFTSKAQNEIDALLAAGVEDAAQFANDYLMPGTDGLIHSINTNWFNTADAKPLGGFEISIIANAASPNSENKSFLMNSADYNNVQFIQGSQSQMVATVLGHNDPDVIVQVTYDDPIFGQQTEDITLPTGLASENINMIPSAFIQGAIGLGKGIELKARFIPKIDTEDVKFNAYGAGVQVEFTKWLPADKLMPIAISGLVAYTHLDATYNLTESSGIQGEDQRLENDTNTLLLQLIASTKLPVINFYGGLGYIKGESESDMLGTYIVSNGVLTADAIVDPFSVSSEVAAVRGTLGTKLKLGFFRINAEYHFSEFNTYSLGINFGFR</sequence>
<evidence type="ECO:0000313" key="3">
    <source>
        <dbReference type="Proteomes" id="UP000321080"/>
    </source>
</evidence>
<dbReference type="InterPro" id="IPR046495">
    <property type="entry name" value="DUF6588"/>
</dbReference>
<dbReference type="Pfam" id="PF20230">
    <property type="entry name" value="DUF6588"/>
    <property type="match status" value="1"/>
</dbReference>
<gene>
    <name evidence="2" type="ORF">FUA22_03570</name>
</gene>
<reference evidence="2 3" key="1">
    <citation type="submission" date="2019-08" db="EMBL/GenBank/DDBJ databases">
        <title>Seonamhaeicola sediminis sp. nov., isolated from marine sediment.</title>
        <authorList>
            <person name="Cao W.R."/>
        </authorList>
    </citation>
    <scope>NUCLEOTIDE SEQUENCE [LARGE SCALE GENOMIC DNA]</scope>
    <source>
        <strain evidence="2 3">1505</strain>
    </source>
</reference>
<comment type="caution">
    <text evidence="2">The sequence shown here is derived from an EMBL/GenBank/DDBJ whole genome shotgun (WGS) entry which is preliminary data.</text>
</comment>
<name>A0A5C7GLK9_9FLAO</name>
<feature type="signal peptide" evidence="1">
    <location>
        <begin position="1"/>
        <end position="19"/>
    </location>
</feature>
<dbReference type="EMBL" id="VRKQ01000008">
    <property type="protein sequence ID" value="TXG38977.1"/>
    <property type="molecule type" value="Genomic_DNA"/>
</dbReference>
<keyword evidence="1" id="KW-0732">Signal</keyword>
<accession>A0A5C7GLK9</accession>
<proteinExistence type="predicted"/>
<feature type="chain" id="PRO_5022812882" evidence="1">
    <location>
        <begin position="20"/>
        <end position="338"/>
    </location>
</feature>
<evidence type="ECO:0000256" key="1">
    <source>
        <dbReference type="SAM" id="SignalP"/>
    </source>
</evidence>